<evidence type="ECO:0000256" key="4">
    <source>
        <dbReference type="ARBA" id="ARBA00022571"/>
    </source>
</evidence>
<dbReference type="EC" id="6.3.4.5" evidence="3 9"/>
<evidence type="ECO:0000256" key="3">
    <source>
        <dbReference type="ARBA" id="ARBA00012286"/>
    </source>
</evidence>
<evidence type="ECO:0000256" key="6">
    <source>
        <dbReference type="ARBA" id="ARBA00022605"/>
    </source>
</evidence>
<dbReference type="PROSITE" id="PS00565">
    <property type="entry name" value="ARGININOSUCCIN_SYN_2"/>
    <property type="match status" value="1"/>
</dbReference>
<feature type="region of interest" description="Disordered" evidence="10">
    <location>
        <begin position="396"/>
        <end position="419"/>
    </location>
</feature>
<protein>
    <recommendedName>
        <fullName evidence="3 9">Argininosuccinate synthase</fullName>
        <ecNumber evidence="3 9">6.3.4.5</ecNumber>
    </recommendedName>
    <alternativeName>
        <fullName evidence="9">Citrulline--aspartate ligase</fullName>
    </alternativeName>
</protein>
<keyword evidence="9" id="KW-0963">Cytoplasm</keyword>
<evidence type="ECO:0000256" key="8">
    <source>
        <dbReference type="ARBA" id="ARBA00022840"/>
    </source>
</evidence>
<dbReference type="GO" id="GO:0000050">
    <property type="term" value="P:urea cycle"/>
    <property type="evidence" value="ECO:0007669"/>
    <property type="project" value="TreeGrafter"/>
</dbReference>
<dbReference type="PANTHER" id="PTHR11587">
    <property type="entry name" value="ARGININOSUCCINATE SYNTHASE"/>
    <property type="match status" value="1"/>
</dbReference>
<dbReference type="InterPro" id="IPR014729">
    <property type="entry name" value="Rossmann-like_a/b/a_fold"/>
</dbReference>
<feature type="binding site" evidence="9">
    <location>
        <begin position="9"/>
        <end position="17"/>
    </location>
    <ligand>
        <name>ATP</name>
        <dbReference type="ChEBI" id="CHEBI:30616"/>
    </ligand>
</feature>
<feature type="binding site" evidence="9">
    <location>
        <position position="274"/>
    </location>
    <ligand>
        <name>L-citrulline</name>
        <dbReference type="ChEBI" id="CHEBI:57743"/>
    </ligand>
</feature>
<dbReference type="PROSITE" id="PS00564">
    <property type="entry name" value="ARGININOSUCCIN_SYN_1"/>
    <property type="match status" value="1"/>
</dbReference>
<comment type="similarity">
    <text evidence="9">Belongs to the argininosuccinate synthase family. Type 1 subfamily.</text>
</comment>
<evidence type="ECO:0000256" key="5">
    <source>
        <dbReference type="ARBA" id="ARBA00022598"/>
    </source>
</evidence>
<evidence type="ECO:0000256" key="9">
    <source>
        <dbReference type="HAMAP-Rule" id="MF_00005"/>
    </source>
</evidence>
<dbReference type="NCBIfam" id="NF001770">
    <property type="entry name" value="PRK00509.1"/>
    <property type="match status" value="1"/>
</dbReference>
<dbReference type="InterPro" id="IPR048268">
    <property type="entry name" value="Arginosuc_syn_C"/>
</dbReference>
<dbReference type="Gene3D" id="3.40.50.620">
    <property type="entry name" value="HUPs"/>
    <property type="match status" value="1"/>
</dbReference>
<keyword evidence="14" id="KW-1185">Reference proteome</keyword>
<feature type="binding site" evidence="9">
    <location>
        <position position="128"/>
    </location>
    <ligand>
        <name>L-citrulline</name>
        <dbReference type="ChEBI" id="CHEBI:57743"/>
    </ligand>
</feature>
<dbReference type="SUPFAM" id="SSF69864">
    <property type="entry name" value="Argininosuccinate synthetase, C-terminal domain"/>
    <property type="match status" value="1"/>
</dbReference>
<dbReference type="InterPro" id="IPR001518">
    <property type="entry name" value="Arginosuc_synth"/>
</dbReference>
<feature type="binding site" evidence="9">
    <location>
        <position position="36"/>
    </location>
    <ligand>
        <name>ATP</name>
        <dbReference type="ChEBI" id="CHEBI:30616"/>
    </ligand>
</feature>
<dbReference type="GO" id="GO:0000053">
    <property type="term" value="P:argininosuccinate metabolic process"/>
    <property type="evidence" value="ECO:0007669"/>
    <property type="project" value="TreeGrafter"/>
</dbReference>
<comment type="caution">
    <text evidence="9">Lacks conserved residue(s) required for the propagation of feature annotation.</text>
</comment>
<feature type="binding site" evidence="9">
    <location>
        <position position="88"/>
    </location>
    <ligand>
        <name>L-citrulline</name>
        <dbReference type="ChEBI" id="CHEBI:57743"/>
    </ligand>
</feature>
<comment type="caution">
    <text evidence="13">The sequence shown here is derived from an EMBL/GenBank/DDBJ whole genome shotgun (WGS) entry which is preliminary data.</text>
</comment>
<comment type="subunit">
    <text evidence="2 9">Homotetramer.</text>
</comment>
<dbReference type="NCBIfam" id="TIGR00032">
    <property type="entry name" value="argG"/>
    <property type="match status" value="1"/>
</dbReference>
<dbReference type="GO" id="GO:0005524">
    <property type="term" value="F:ATP binding"/>
    <property type="evidence" value="ECO:0007669"/>
    <property type="project" value="UniProtKB-UniRule"/>
</dbReference>
<dbReference type="GO" id="GO:0004055">
    <property type="term" value="F:argininosuccinate synthase activity"/>
    <property type="evidence" value="ECO:0007669"/>
    <property type="project" value="UniProtKB-UniRule"/>
</dbReference>
<feature type="domain" description="Arginosuccinate synthase C-terminal" evidence="12">
    <location>
        <begin position="176"/>
        <end position="393"/>
    </location>
</feature>
<keyword evidence="7 9" id="KW-0547">Nucleotide-binding</keyword>
<dbReference type="Proteomes" id="UP000621436">
    <property type="component" value="Unassembled WGS sequence"/>
</dbReference>
<feature type="binding site" evidence="9">
    <location>
        <position position="118"/>
    </location>
    <ligand>
        <name>ATP</name>
        <dbReference type="ChEBI" id="CHEBI:30616"/>
    </ligand>
</feature>
<gene>
    <name evidence="9" type="primary">argG</name>
    <name evidence="13" type="ORF">I0Q91_08225</name>
</gene>
<feature type="binding site" evidence="9">
    <location>
        <position position="120"/>
    </location>
    <ligand>
        <name>L-aspartate</name>
        <dbReference type="ChEBI" id="CHEBI:29991"/>
    </ligand>
</feature>
<dbReference type="AlphaFoldDB" id="A0A931AV56"/>
<feature type="binding site" evidence="9">
    <location>
        <position position="125"/>
    </location>
    <ligand>
        <name>L-aspartate</name>
        <dbReference type="ChEBI" id="CHEBI:29991"/>
    </ligand>
</feature>
<dbReference type="InterPro" id="IPR018223">
    <property type="entry name" value="Arginosuc_synth_CS"/>
</dbReference>
<keyword evidence="8 9" id="KW-0067">ATP-binding</keyword>
<comment type="subcellular location">
    <subcellularLocation>
        <location evidence="9">Cytoplasm</location>
    </subcellularLocation>
</comment>
<dbReference type="InterPro" id="IPR048267">
    <property type="entry name" value="Arginosuc_syn_N"/>
</dbReference>
<reference evidence="13" key="1">
    <citation type="submission" date="2020-11" db="EMBL/GenBank/DDBJ databases">
        <title>Halonatronomonas betainensis gen. nov., sp. nov. a novel haloalkaliphilic representative of the family Halanaerobiacae capable of betaine degradation.</title>
        <authorList>
            <person name="Boltyanskaya Y."/>
            <person name="Kevbrin V."/>
            <person name="Detkova E."/>
            <person name="Grouzdev D.S."/>
            <person name="Koziaeva V."/>
            <person name="Zhilina T."/>
        </authorList>
    </citation>
    <scope>NUCLEOTIDE SEQUENCE</scope>
    <source>
        <strain evidence="13">Z-7014</strain>
    </source>
</reference>
<dbReference type="EMBL" id="JADPIE010000004">
    <property type="protein sequence ID" value="MBF8437060.1"/>
    <property type="molecule type" value="Genomic_DNA"/>
</dbReference>
<dbReference type="InterPro" id="IPR024074">
    <property type="entry name" value="AS_cat/multimer_dom_body"/>
</dbReference>
<feature type="domain" description="Arginosuccinate synthase-like N-terminal" evidence="11">
    <location>
        <begin position="5"/>
        <end position="167"/>
    </location>
</feature>
<evidence type="ECO:0000313" key="14">
    <source>
        <dbReference type="Proteomes" id="UP000621436"/>
    </source>
</evidence>
<evidence type="ECO:0000259" key="11">
    <source>
        <dbReference type="Pfam" id="PF00764"/>
    </source>
</evidence>
<evidence type="ECO:0000256" key="7">
    <source>
        <dbReference type="ARBA" id="ARBA00022741"/>
    </source>
</evidence>
<dbReference type="FunFam" id="3.90.1260.10:FF:000007">
    <property type="entry name" value="Argininosuccinate synthase"/>
    <property type="match status" value="1"/>
</dbReference>
<keyword evidence="6 9" id="KW-0028">Amino-acid biosynthesis</keyword>
<dbReference type="Pfam" id="PF00764">
    <property type="entry name" value="Arginosuc_synth"/>
    <property type="match status" value="1"/>
</dbReference>
<dbReference type="Gene3D" id="1.20.5.470">
    <property type="entry name" value="Single helix bin"/>
    <property type="match status" value="1"/>
</dbReference>
<dbReference type="Pfam" id="PF20979">
    <property type="entry name" value="Arginosuc_syn_C"/>
    <property type="match status" value="1"/>
</dbReference>
<feature type="binding site" evidence="9">
    <location>
        <position position="186"/>
    </location>
    <ligand>
        <name>L-citrulline</name>
        <dbReference type="ChEBI" id="CHEBI:57743"/>
    </ligand>
</feature>
<dbReference type="CDD" id="cd01999">
    <property type="entry name" value="ASS"/>
    <property type="match status" value="1"/>
</dbReference>
<dbReference type="HAMAP" id="MF_00005">
    <property type="entry name" value="Arg_succ_synth_type1"/>
    <property type="match status" value="1"/>
</dbReference>
<accession>A0A931AV56</accession>
<evidence type="ECO:0000256" key="1">
    <source>
        <dbReference type="ARBA" id="ARBA00004967"/>
    </source>
</evidence>
<keyword evidence="5 9" id="KW-0436">Ligase</keyword>
<sequence>MMINKIVLAYSGGLDTSVAIKWLQEKYDAEIITYTADLGQQGLNKKELKEKALATGASQVIIEDLKSEFINEYVFPALQVGAVYEGKYPMATALARPLIAKKMVAAAEAVGADAVAHGCTGKGNDQVRFETAFAALNPELEVIAPLRDWGFTTRDTEIEYAKKHDIPVKATSSSPYSIDENIWGISVECGQLEDPWLEPPSDAYQWTNDIENTPDKAIYLTLGFKSGVPVTLNGQTLKPIELVEKLNKIGANYGVGRIDMVENRLVGIKSREIYEAPAASILMQAHQDLSALVLQRETMHFKETLMPKYSETVYYGLWFSELRQAMQSFFNSFKDKINGEVKIKLYKGQAKVVGRKSNNSLYDNGLATYDKSDSFDHDAAAGFIKLWSLPLKTAGKAKNSTGEDNNIEDENKINKRQII</sequence>
<name>A0A931AV56_9FIRM</name>
<dbReference type="FunFam" id="3.40.50.620:FF:000019">
    <property type="entry name" value="Argininosuccinate synthase"/>
    <property type="match status" value="1"/>
</dbReference>
<evidence type="ECO:0000313" key="13">
    <source>
        <dbReference type="EMBL" id="MBF8437060.1"/>
    </source>
</evidence>
<feature type="binding site" evidence="9">
    <location>
        <position position="177"/>
    </location>
    <ligand>
        <name>L-citrulline</name>
        <dbReference type="ChEBI" id="CHEBI:57743"/>
    </ligand>
</feature>
<comment type="pathway">
    <text evidence="1 9">Amino-acid biosynthesis; L-arginine biosynthesis; L-arginine from L-ornithine and carbamoyl phosphate: step 2/3.</text>
</comment>
<evidence type="ECO:0000259" key="12">
    <source>
        <dbReference type="Pfam" id="PF20979"/>
    </source>
</evidence>
<dbReference type="SUPFAM" id="SSF52402">
    <property type="entry name" value="Adenine nucleotide alpha hydrolases-like"/>
    <property type="match status" value="1"/>
</dbReference>
<dbReference type="GO" id="GO:0006526">
    <property type="term" value="P:L-arginine biosynthetic process"/>
    <property type="evidence" value="ECO:0007669"/>
    <property type="project" value="UniProtKB-UniRule"/>
</dbReference>
<keyword evidence="4 9" id="KW-0055">Arginine biosynthesis</keyword>
<dbReference type="InterPro" id="IPR023434">
    <property type="entry name" value="Arginosuc_synth_type_1_subfam"/>
</dbReference>
<feature type="binding site" evidence="9">
    <location>
        <position position="124"/>
    </location>
    <ligand>
        <name>L-aspartate</name>
        <dbReference type="ChEBI" id="CHEBI:29991"/>
    </ligand>
</feature>
<organism evidence="13 14">
    <name type="scientific">Halonatronomonas betaini</name>
    <dbReference type="NCBI Taxonomy" id="2778430"/>
    <lineage>
        <taxon>Bacteria</taxon>
        <taxon>Bacillati</taxon>
        <taxon>Bacillota</taxon>
        <taxon>Clostridia</taxon>
        <taxon>Halanaerobiales</taxon>
        <taxon>Halarsenatibacteraceae</taxon>
        <taxon>Halonatronomonas</taxon>
    </lineage>
</organism>
<comment type="catalytic activity">
    <reaction evidence="9">
        <text>L-citrulline + L-aspartate + ATP = 2-(N(omega)-L-arginino)succinate + AMP + diphosphate + H(+)</text>
        <dbReference type="Rhea" id="RHEA:10932"/>
        <dbReference type="ChEBI" id="CHEBI:15378"/>
        <dbReference type="ChEBI" id="CHEBI:29991"/>
        <dbReference type="ChEBI" id="CHEBI:30616"/>
        <dbReference type="ChEBI" id="CHEBI:33019"/>
        <dbReference type="ChEBI" id="CHEBI:57472"/>
        <dbReference type="ChEBI" id="CHEBI:57743"/>
        <dbReference type="ChEBI" id="CHEBI:456215"/>
        <dbReference type="EC" id="6.3.4.5"/>
    </reaction>
</comment>
<dbReference type="PANTHER" id="PTHR11587:SF2">
    <property type="entry name" value="ARGININOSUCCINATE SYNTHASE"/>
    <property type="match status" value="1"/>
</dbReference>
<feature type="binding site" evidence="9">
    <location>
        <position position="124"/>
    </location>
    <ligand>
        <name>L-citrulline</name>
        <dbReference type="ChEBI" id="CHEBI:57743"/>
    </ligand>
</feature>
<feature type="binding site" evidence="9">
    <location>
        <position position="262"/>
    </location>
    <ligand>
        <name>L-citrulline</name>
        <dbReference type="ChEBI" id="CHEBI:57743"/>
    </ligand>
</feature>
<evidence type="ECO:0000256" key="10">
    <source>
        <dbReference type="SAM" id="MobiDB-lite"/>
    </source>
</evidence>
<dbReference type="GO" id="GO:0005737">
    <property type="term" value="C:cytoplasm"/>
    <property type="evidence" value="ECO:0007669"/>
    <property type="project" value="UniProtKB-SubCell"/>
</dbReference>
<dbReference type="Gene3D" id="3.90.1260.10">
    <property type="entry name" value="Argininosuccinate synthetase, chain A, domain 2"/>
    <property type="match status" value="1"/>
</dbReference>
<proteinExistence type="inferred from homology"/>
<evidence type="ECO:0000256" key="2">
    <source>
        <dbReference type="ARBA" id="ARBA00011881"/>
    </source>
</evidence>